<comment type="caution">
    <text evidence="2">The sequence shown here is derived from an EMBL/GenBank/DDBJ whole genome shotgun (WGS) entry which is preliminary data.</text>
</comment>
<feature type="non-terminal residue" evidence="2">
    <location>
        <position position="312"/>
    </location>
</feature>
<feature type="region of interest" description="Disordered" evidence="1">
    <location>
        <begin position="1"/>
        <end position="88"/>
    </location>
</feature>
<proteinExistence type="predicted"/>
<keyword evidence="3" id="KW-1185">Reference proteome</keyword>
<organism evidence="2 3">
    <name type="scientific">Halocaridina rubra</name>
    <name type="common">Hawaiian red shrimp</name>
    <dbReference type="NCBI Taxonomy" id="373956"/>
    <lineage>
        <taxon>Eukaryota</taxon>
        <taxon>Metazoa</taxon>
        <taxon>Ecdysozoa</taxon>
        <taxon>Arthropoda</taxon>
        <taxon>Crustacea</taxon>
        <taxon>Multicrustacea</taxon>
        <taxon>Malacostraca</taxon>
        <taxon>Eumalacostraca</taxon>
        <taxon>Eucarida</taxon>
        <taxon>Decapoda</taxon>
        <taxon>Pleocyemata</taxon>
        <taxon>Caridea</taxon>
        <taxon>Atyoidea</taxon>
        <taxon>Atyidae</taxon>
        <taxon>Halocaridina</taxon>
    </lineage>
</organism>
<name>A0AAN8XI48_HALRR</name>
<evidence type="ECO:0000313" key="3">
    <source>
        <dbReference type="Proteomes" id="UP001381693"/>
    </source>
</evidence>
<gene>
    <name evidence="2" type="ORF">SK128_025010</name>
</gene>
<protein>
    <submittedName>
        <fullName evidence="2">Uncharacterized protein</fullName>
    </submittedName>
</protein>
<dbReference type="Proteomes" id="UP001381693">
    <property type="component" value="Unassembled WGS sequence"/>
</dbReference>
<accession>A0AAN8XI48</accession>
<reference evidence="2 3" key="1">
    <citation type="submission" date="2023-11" db="EMBL/GenBank/DDBJ databases">
        <title>Halocaridina rubra genome assembly.</title>
        <authorList>
            <person name="Smith C."/>
        </authorList>
    </citation>
    <scope>NUCLEOTIDE SEQUENCE [LARGE SCALE GENOMIC DNA]</scope>
    <source>
        <strain evidence="2">EP-1</strain>
        <tissue evidence="2">Whole</tissue>
    </source>
</reference>
<feature type="region of interest" description="Disordered" evidence="1">
    <location>
        <begin position="257"/>
        <end position="312"/>
    </location>
</feature>
<evidence type="ECO:0000256" key="1">
    <source>
        <dbReference type="SAM" id="MobiDB-lite"/>
    </source>
</evidence>
<evidence type="ECO:0000313" key="2">
    <source>
        <dbReference type="EMBL" id="KAK7083822.1"/>
    </source>
</evidence>
<dbReference type="AlphaFoldDB" id="A0AAN8XI48"/>
<feature type="region of interest" description="Disordered" evidence="1">
    <location>
        <begin position="131"/>
        <end position="165"/>
    </location>
</feature>
<feature type="compositionally biased region" description="Polar residues" evidence="1">
    <location>
        <begin position="135"/>
        <end position="164"/>
    </location>
</feature>
<sequence length="312" mass="33621">MGIEKKCHNNNVIADSPPERSPQSSSSPTTSPSTPKNLQQRRVSSTVAVGGINREGPRIRTAKAPTAASASKGYLENTKSAATYHGRRVSSIKTTGKDVVSPDNKINSLSNNHLSEQTQISSPLGKTLKNRYRKNSLTPSSTSQFKTAKMSENNAGSAATSSPVRSEKIIMKTNMPKEGNILNISPDKRRFNVNTSTAAVRGPTREVVNTANADAKKNDRHIPSLNPSHLRTTTGHNRRTSKLALEKNGIYKKEVLPKEGVTEVSSPSPKKIKQPSLMNPSSRRKTSVGGGVPKPSLVTSHQSPTKVTSNQK</sequence>
<feature type="compositionally biased region" description="Low complexity" evidence="1">
    <location>
        <begin position="62"/>
        <end position="72"/>
    </location>
</feature>
<feature type="compositionally biased region" description="Polar residues" evidence="1">
    <location>
        <begin position="297"/>
        <end position="312"/>
    </location>
</feature>
<feature type="compositionally biased region" description="Polar residues" evidence="1">
    <location>
        <begin position="36"/>
        <end position="47"/>
    </location>
</feature>
<feature type="compositionally biased region" description="Low complexity" evidence="1">
    <location>
        <begin position="21"/>
        <end position="35"/>
    </location>
</feature>
<dbReference type="EMBL" id="JAXCGZ010002510">
    <property type="protein sequence ID" value="KAK7083822.1"/>
    <property type="molecule type" value="Genomic_DNA"/>
</dbReference>